<name>A0ABT9LYW8_9BACL</name>
<accession>A0ABT9LYW8</accession>
<evidence type="ECO:0000313" key="1">
    <source>
        <dbReference type="EMBL" id="MDP9729336.1"/>
    </source>
</evidence>
<dbReference type="InterPro" id="IPR032787">
    <property type="entry name" value="Prok-E2_D"/>
</dbReference>
<evidence type="ECO:0008006" key="3">
    <source>
        <dbReference type="Google" id="ProtNLM"/>
    </source>
</evidence>
<gene>
    <name evidence="1" type="ORF">J2S04_002309</name>
</gene>
<reference evidence="1 2" key="1">
    <citation type="submission" date="2023-07" db="EMBL/GenBank/DDBJ databases">
        <title>Genomic Encyclopedia of Type Strains, Phase IV (KMG-IV): sequencing the most valuable type-strain genomes for metagenomic binning, comparative biology and taxonomic classification.</title>
        <authorList>
            <person name="Goeker M."/>
        </authorList>
    </citation>
    <scope>NUCLEOTIDE SEQUENCE [LARGE SCALE GENOMIC DNA]</scope>
    <source>
        <strain evidence="1 2">DSM 25924</strain>
    </source>
</reference>
<protein>
    <recommendedName>
        <fullName evidence="3">PRTRC system protein B</fullName>
    </recommendedName>
</protein>
<sequence length="247" mass="28393">METLPTHVHGESCADEVILKLSPKRYPVLEIIENGIHHYKTVGYHELLNILDRSIVVEQLKKPDVSIVSSPPLPERTLLVDTLQTQHWLRCIVTAWLPRMDYPLIFGEKTFLIPFPALVYQVTYEITGKQSRKIHHLRLAVSTDDIITHQSQLYRYPFSNVYPSGQVCWNGLPSRVGELHQMAPQSVFSFLATPNNHDLYGVGRSHNAPHTEYEDFLNAVVQEGVRPEWLIPMGMDVQTFHQKIKNH</sequence>
<dbReference type="Proteomes" id="UP001229209">
    <property type="component" value="Unassembled WGS sequence"/>
</dbReference>
<dbReference type="RefSeq" id="WP_203115823.1">
    <property type="nucleotide sequence ID" value="NZ_JAURUO010000013.1"/>
</dbReference>
<organism evidence="1 2">
    <name type="scientific">Alicyclobacillus tolerans</name>
    <dbReference type="NCBI Taxonomy" id="90970"/>
    <lineage>
        <taxon>Bacteria</taxon>
        <taxon>Bacillati</taxon>
        <taxon>Bacillota</taxon>
        <taxon>Bacilli</taxon>
        <taxon>Bacillales</taxon>
        <taxon>Alicyclobacillaceae</taxon>
        <taxon>Alicyclobacillus</taxon>
    </lineage>
</organism>
<evidence type="ECO:0000313" key="2">
    <source>
        <dbReference type="Proteomes" id="UP001229209"/>
    </source>
</evidence>
<proteinExistence type="predicted"/>
<dbReference type="Pfam" id="PF14460">
    <property type="entry name" value="Prok-E2_D"/>
    <property type="match status" value="1"/>
</dbReference>
<keyword evidence="2" id="KW-1185">Reference proteome</keyword>
<dbReference type="EMBL" id="JAURUO010000013">
    <property type="protein sequence ID" value="MDP9729336.1"/>
    <property type="molecule type" value="Genomic_DNA"/>
</dbReference>
<comment type="caution">
    <text evidence="1">The sequence shown here is derived from an EMBL/GenBank/DDBJ whole genome shotgun (WGS) entry which is preliminary data.</text>
</comment>